<feature type="domain" description="Calcineurin-like phosphoesterase" evidence="1">
    <location>
        <begin position="80"/>
        <end position="311"/>
    </location>
</feature>
<feature type="domain" description="Putative 5'-nucleotidase C-terminal" evidence="2">
    <location>
        <begin position="412"/>
        <end position="681"/>
    </location>
</feature>
<dbReference type="PANTHER" id="PTHR11575">
    <property type="entry name" value="5'-NUCLEOTIDASE-RELATED"/>
    <property type="match status" value="1"/>
</dbReference>
<dbReference type="GO" id="GO:0016787">
    <property type="term" value="F:hydrolase activity"/>
    <property type="evidence" value="ECO:0007669"/>
    <property type="project" value="InterPro"/>
</dbReference>
<dbReference type="Proteomes" id="UP000094565">
    <property type="component" value="Chromosome 2"/>
</dbReference>
<dbReference type="InterPro" id="IPR036907">
    <property type="entry name" value="5'-Nucleotdase_C_sf"/>
</dbReference>
<reference evidence="3 4" key="1">
    <citation type="submission" date="2016-02" db="EMBL/GenBank/DDBJ databases">
        <title>Comparative genomic and transcriptomic foundation for Pichia pastoris.</title>
        <authorList>
            <person name="Love K.R."/>
            <person name="Shah K.A."/>
            <person name="Whittaker C.A."/>
            <person name="Wu J."/>
            <person name="Bartlett M.C."/>
            <person name="Ma D."/>
            <person name="Leeson R.L."/>
            <person name="Priest M."/>
            <person name="Young S.K."/>
            <person name="Love J.C."/>
        </authorList>
    </citation>
    <scope>NUCLEOTIDE SEQUENCE [LARGE SCALE GENOMIC DNA]</scope>
    <source>
        <strain evidence="3 4">ATCC 28485</strain>
    </source>
</reference>
<evidence type="ECO:0000259" key="2">
    <source>
        <dbReference type="Pfam" id="PF21953"/>
    </source>
</evidence>
<dbReference type="EMBL" id="CP014585">
    <property type="protein sequence ID" value="ANZ75064.1"/>
    <property type="molecule type" value="Genomic_DNA"/>
</dbReference>
<dbReference type="AlphaFoldDB" id="A0A1B2JAK6"/>
<dbReference type="Gene3D" id="3.60.21.10">
    <property type="match status" value="1"/>
</dbReference>
<dbReference type="InterPro" id="IPR006179">
    <property type="entry name" value="5_nucleotidase/apyrase"/>
</dbReference>
<dbReference type="InterPro" id="IPR004843">
    <property type="entry name" value="Calcineurin-like_PHP"/>
</dbReference>
<dbReference type="Gene3D" id="3.90.780.10">
    <property type="entry name" value="5'-Nucleotidase, C-terminal domain"/>
    <property type="match status" value="2"/>
</dbReference>
<dbReference type="InterPro" id="IPR053828">
    <property type="entry name" value="Nucleosidase_C"/>
</dbReference>
<sequence length="750" mass="86351">MGLLEKRVITLSIVTLLVLVNLLNFSSVSNGSSLQDYRASNILFNLNLRHADAIDSRQQLQSRFINYYDQLRSFNTGELNFVHTTDTHGWYMGHPTQPQYSSDWGDFLSFVQRLKNSLSQEGKDLILVDTGDRHDGNGLSDCTSPNGLRSNNIFSAVDFDLITVGNHELYSEAVSELEFSTMVPHYGDRYISTNVEYLTDDGEWVPFGNSQYRVWESENTKRTILGLSFMFDFRYAGNERVKVTSISSMIETGSLDAIIETIKNEHKPEVIVVAGHLPVHHVWTESRILHNYLRSKFPDTIIQYFGGHSHIRDFVVHDDISTGLQSGRFCETIGFLSMSNIDNATSKDTSNWAWDNIDRKYIDFNLHSMLFHTNISKVSEFNTEEGVTLSDKIISTVSELNLTKEYGRVPRNYYLAGRPYPHHQNLYSLIADEILPTLPYKVKLGDEPFEPSNARVVIINTGAIRYDLYKGIFSENTKYTISPFLNQWRVIPAVPKKIALQILPTLNQLDYIISNLNGNVDQDFSLDIMSDYYNGDRSSRDQLFGKDIVDLTTLMSPFARSNLIEKLIMMGKFQSDVRNAKEKEQQPFLPHHEQHVLVKLLEFFNWNKLTHGYVTNDDFGNDGDDTKHKQISFYEPPCVIQSYQRHYNDSISNIIFDLVIPDDEDEVIDVVFYDFIEPYILYALRQILNVDSDQRSSVQPREPVFLQTATKVGNNTLYQSFLRSIQVYNDVENEWNVGEMLKRYVTENWA</sequence>
<dbReference type="SUPFAM" id="SSF55816">
    <property type="entry name" value="5'-nucleotidase (syn. UDP-sugar hydrolase), C-terminal domain"/>
    <property type="match status" value="1"/>
</dbReference>
<dbReference type="InterPro" id="IPR029052">
    <property type="entry name" value="Metallo-depent_PP-like"/>
</dbReference>
<dbReference type="PANTHER" id="PTHR11575:SF22">
    <property type="entry name" value="ADL392WP"/>
    <property type="match status" value="1"/>
</dbReference>
<keyword evidence="4" id="KW-1185">Reference proteome</keyword>
<organism evidence="3 4">
    <name type="scientific">Komagataella pastoris</name>
    <name type="common">Yeast</name>
    <name type="synonym">Pichia pastoris</name>
    <dbReference type="NCBI Taxonomy" id="4922"/>
    <lineage>
        <taxon>Eukaryota</taxon>
        <taxon>Fungi</taxon>
        <taxon>Dikarya</taxon>
        <taxon>Ascomycota</taxon>
        <taxon>Saccharomycotina</taxon>
        <taxon>Pichiomycetes</taxon>
        <taxon>Pichiales</taxon>
        <taxon>Pichiaceae</taxon>
        <taxon>Komagataella</taxon>
    </lineage>
</organism>
<dbReference type="Pfam" id="PF00149">
    <property type="entry name" value="Metallophos"/>
    <property type="match status" value="1"/>
</dbReference>
<dbReference type="Pfam" id="PF21953">
    <property type="entry name" value="NadN_nucleosid_C"/>
    <property type="match status" value="1"/>
</dbReference>
<protein>
    <submittedName>
        <fullName evidence="3">BA75_03058T0</fullName>
    </submittedName>
</protein>
<dbReference type="GO" id="GO:0005829">
    <property type="term" value="C:cytosol"/>
    <property type="evidence" value="ECO:0007669"/>
    <property type="project" value="TreeGrafter"/>
</dbReference>
<dbReference type="GO" id="GO:0009166">
    <property type="term" value="P:nucleotide catabolic process"/>
    <property type="evidence" value="ECO:0007669"/>
    <property type="project" value="InterPro"/>
</dbReference>
<dbReference type="OrthoDB" id="7722975at2759"/>
<evidence type="ECO:0000259" key="1">
    <source>
        <dbReference type="Pfam" id="PF00149"/>
    </source>
</evidence>
<proteinExistence type="predicted"/>
<evidence type="ECO:0000313" key="3">
    <source>
        <dbReference type="EMBL" id="ANZ75064.1"/>
    </source>
</evidence>
<accession>A0A1B2JAK6</accession>
<dbReference type="SUPFAM" id="SSF56300">
    <property type="entry name" value="Metallo-dependent phosphatases"/>
    <property type="match status" value="1"/>
</dbReference>
<evidence type="ECO:0000313" key="4">
    <source>
        <dbReference type="Proteomes" id="UP000094565"/>
    </source>
</evidence>
<gene>
    <name evidence="3" type="primary">YHR202W</name>
    <name evidence="3" type="ORF">ATY40_BA7503058</name>
</gene>
<name>A0A1B2JAK6_PICPA</name>